<proteinExistence type="predicted"/>
<sequence>MNYVVTINHVGDRLSLATLPLEQRHNEWKARSAELDEVQNRVASMKEKTIALIKTHPDIDGELRLLHDINTAFTCVFTRVRSFILFVLFGILEESHGFKTGILAFPDVVPYVPEHYQG</sequence>
<organism evidence="1 2">
    <name type="scientific">Gymnopilus dilepis</name>
    <dbReference type="NCBI Taxonomy" id="231916"/>
    <lineage>
        <taxon>Eukaryota</taxon>
        <taxon>Fungi</taxon>
        <taxon>Dikarya</taxon>
        <taxon>Basidiomycota</taxon>
        <taxon>Agaricomycotina</taxon>
        <taxon>Agaricomycetes</taxon>
        <taxon>Agaricomycetidae</taxon>
        <taxon>Agaricales</taxon>
        <taxon>Agaricineae</taxon>
        <taxon>Hymenogastraceae</taxon>
        <taxon>Gymnopilus</taxon>
    </lineage>
</organism>
<gene>
    <name evidence="1" type="ORF">CVT26_013211</name>
</gene>
<accession>A0A409WV48</accession>
<dbReference type="Proteomes" id="UP000284706">
    <property type="component" value="Unassembled WGS sequence"/>
</dbReference>
<comment type="caution">
    <text evidence="1">The sequence shown here is derived from an EMBL/GenBank/DDBJ whole genome shotgun (WGS) entry which is preliminary data.</text>
</comment>
<dbReference type="InParanoid" id="A0A409WV48"/>
<protein>
    <submittedName>
        <fullName evidence="1">Uncharacterized protein</fullName>
    </submittedName>
</protein>
<name>A0A409WV48_9AGAR</name>
<dbReference type="EMBL" id="NHYE01004757">
    <property type="protein sequence ID" value="PPQ82349.1"/>
    <property type="molecule type" value="Genomic_DNA"/>
</dbReference>
<evidence type="ECO:0000313" key="1">
    <source>
        <dbReference type="EMBL" id="PPQ82349.1"/>
    </source>
</evidence>
<keyword evidence="2" id="KW-1185">Reference proteome</keyword>
<reference evidence="1 2" key="1">
    <citation type="journal article" date="2018" name="Evol. Lett.">
        <title>Horizontal gene cluster transfer increased hallucinogenic mushroom diversity.</title>
        <authorList>
            <person name="Reynolds H.T."/>
            <person name="Vijayakumar V."/>
            <person name="Gluck-Thaler E."/>
            <person name="Korotkin H.B."/>
            <person name="Matheny P.B."/>
            <person name="Slot J.C."/>
        </authorList>
    </citation>
    <scope>NUCLEOTIDE SEQUENCE [LARGE SCALE GENOMIC DNA]</scope>
    <source>
        <strain evidence="1 2">SRW20</strain>
    </source>
</reference>
<evidence type="ECO:0000313" key="2">
    <source>
        <dbReference type="Proteomes" id="UP000284706"/>
    </source>
</evidence>
<dbReference type="AlphaFoldDB" id="A0A409WV48"/>